<gene>
    <name evidence="1" type="ORF">GCM10009799_01240</name>
</gene>
<keyword evidence="2" id="KW-1185">Reference proteome</keyword>
<evidence type="ECO:0000313" key="2">
    <source>
        <dbReference type="Proteomes" id="UP001501585"/>
    </source>
</evidence>
<name>A0ABN2S3S0_9ACTN</name>
<evidence type="ECO:0008006" key="3">
    <source>
        <dbReference type="Google" id="ProtNLM"/>
    </source>
</evidence>
<dbReference type="RefSeq" id="WP_344159349.1">
    <property type="nucleotide sequence ID" value="NZ_BAAAPC010000001.1"/>
</dbReference>
<sequence>MTAIPAHAFSSRAELGAWARRHGAAVTVADETCDYIIYQAEIALPGGRRQRCICRETFPPHIALKRRNSTYTVSLSHQEGSAVCHHVENVVPETSSPSMSAPVHLAGLVAAARTEEKHRRRCGASIESLTVVSVARTYGVPDHPTDWTGW</sequence>
<reference evidence="1 2" key="1">
    <citation type="journal article" date="2019" name="Int. J. Syst. Evol. Microbiol.">
        <title>The Global Catalogue of Microorganisms (GCM) 10K type strain sequencing project: providing services to taxonomists for standard genome sequencing and annotation.</title>
        <authorList>
            <consortium name="The Broad Institute Genomics Platform"/>
            <consortium name="The Broad Institute Genome Sequencing Center for Infectious Disease"/>
            <person name="Wu L."/>
            <person name="Ma J."/>
        </authorList>
    </citation>
    <scope>NUCLEOTIDE SEQUENCE [LARGE SCALE GENOMIC DNA]</scope>
    <source>
        <strain evidence="1 2">JCM 15313</strain>
    </source>
</reference>
<dbReference type="EMBL" id="BAAAPC010000001">
    <property type="protein sequence ID" value="GAA1979864.1"/>
    <property type="molecule type" value="Genomic_DNA"/>
</dbReference>
<proteinExistence type="predicted"/>
<accession>A0ABN2S3S0</accession>
<dbReference type="Proteomes" id="UP001501585">
    <property type="component" value="Unassembled WGS sequence"/>
</dbReference>
<organism evidence="1 2">
    <name type="scientific">Nocardiopsis rhodophaea</name>
    <dbReference type="NCBI Taxonomy" id="280238"/>
    <lineage>
        <taxon>Bacteria</taxon>
        <taxon>Bacillati</taxon>
        <taxon>Actinomycetota</taxon>
        <taxon>Actinomycetes</taxon>
        <taxon>Streptosporangiales</taxon>
        <taxon>Nocardiopsidaceae</taxon>
        <taxon>Nocardiopsis</taxon>
    </lineage>
</organism>
<protein>
    <recommendedName>
        <fullName evidence="3">SWIM-type domain-containing protein</fullName>
    </recommendedName>
</protein>
<evidence type="ECO:0000313" key="1">
    <source>
        <dbReference type="EMBL" id="GAA1979864.1"/>
    </source>
</evidence>
<comment type="caution">
    <text evidence="1">The sequence shown here is derived from an EMBL/GenBank/DDBJ whole genome shotgun (WGS) entry which is preliminary data.</text>
</comment>